<dbReference type="EMBL" id="BSXW01001222">
    <property type="protein sequence ID" value="GMF34864.1"/>
    <property type="molecule type" value="Genomic_DNA"/>
</dbReference>
<accession>A0A9W7CKK4</accession>
<gene>
    <name evidence="2" type="ORF">Plil01_001484000</name>
</gene>
<reference evidence="2" key="1">
    <citation type="submission" date="2023-04" db="EMBL/GenBank/DDBJ databases">
        <title>Phytophthora lilii NBRC 32176.</title>
        <authorList>
            <person name="Ichikawa N."/>
            <person name="Sato H."/>
            <person name="Tonouchi N."/>
        </authorList>
    </citation>
    <scope>NUCLEOTIDE SEQUENCE</scope>
    <source>
        <strain evidence="2">NBRC 32176</strain>
    </source>
</reference>
<dbReference type="OrthoDB" id="102522at2759"/>
<feature type="region of interest" description="Disordered" evidence="1">
    <location>
        <begin position="67"/>
        <end position="108"/>
    </location>
</feature>
<evidence type="ECO:0000256" key="1">
    <source>
        <dbReference type="SAM" id="MobiDB-lite"/>
    </source>
</evidence>
<dbReference type="Proteomes" id="UP001165083">
    <property type="component" value="Unassembled WGS sequence"/>
</dbReference>
<keyword evidence="3" id="KW-1185">Reference proteome</keyword>
<organism evidence="2 3">
    <name type="scientific">Phytophthora lilii</name>
    <dbReference type="NCBI Taxonomy" id="2077276"/>
    <lineage>
        <taxon>Eukaryota</taxon>
        <taxon>Sar</taxon>
        <taxon>Stramenopiles</taxon>
        <taxon>Oomycota</taxon>
        <taxon>Peronosporomycetes</taxon>
        <taxon>Peronosporales</taxon>
        <taxon>Peronosporaceae</taxon>
        <taxon>Phytophthora</taxon>
    </lineage>
</organism>
<comment type="caution">
    <text evidence="2">The sequence shown here is derived from an EMBL/GenBank/DDBJ whole genome shotgun (WGS) entry which is preliminary data.</text>
</comment>
<dbReference type="AlphaFoldDB" id="A0A9W7CKK4"/>
<feature type="region of interest" description="Disordered" evidence="1">
    <location>
        <begin position="1"/>
        <end position="41"/>
    </location>
</feature>
<evidence type="ECO:0000313" key="3">
    <source>
        <dbReference type="Proteomes" id="UP001165083"/>
    </source>
</evidence>
<evidence type="ECO:0000313" key="2">
    <source>
        <dbReference type="EMBL" id="GMF34864.1"/>
    </source>
</evidence>
<sequence>MTCTGDPALQRASTLKRVPRGVNRSPPIWLPRPPSGSIRDSRGWMEVPGGASVADLLDAAHAVSARASGRCPAGAVRSGARAGGGSASSGHGQEHQLGLQRRRNGAARAGECSLDGAMIGTGKRSHVDAPRWCSRGQEWSSEPDTNFFNWSARRAEFA</sequence>
<name>A0A9W7CKK4_9STRA</name>
<protein>
    <submittedName>
        <fullName evidence="2">Unnamed protein product</fullName>
    </submittedName>
</protein>
<proteinExistence type="predicted"/>